<keyword evidence="4 13" id="KW-0813">Transport</keyword>
<dbReference type="RefSeq" id="WP_112145952.1">
    <property type="nucleotide sequence ID" value="NZ_PGTO01000012.1"/>
</dbReference>
<evidence type="ECO:0000256" key="2">
    <source>
        <dbReference type="ARBA" id="ARBA00004651"/>
    </source>
</evidence>
<keyword evidence="16" id="KW-1185">Reference proteome</keyword>
<dbReference type="SUPFAM" id="SSF81345">
    <property type="entry name" value="ABC transporter involved in vitamin B12 uptake, BtuC"/>
    <property type="match status" value="1"/>
</dbReference>
<dbReference type="GO" id="GO:0010043">
    <property type="term" value="P:response to zinc ion"/>
    <property type="evidence" value="ECO:0007669"/>
    <property type="project" value="TreeGrafter"/>
</dbReference>
<evidence type="ECO:0000256" key="4">
    <source>
        <dbReference type="ARBA" id="ARBA00022448"/>
    </source>
</evidence>
<dbReference type="PANTHER" id="PTHR30477:SF23">
    <property type="entry name" value="HIGH-AFFINITY ZINC UPTAKE SYSTEM MEMBRANE PROTEIN ZNUB"/>
    <property type="match status" value="1"/>
</dbReference>
<dbReference type="InterPro" id="IPR037294">
    <property type="entry name" value="ABC_BtuC-like"/>
</dbReference>
<evidence type="ECO:0000256" key="6">
    <source>
        <dbReference type="ARBA" id="ARBA00022692"/>
    </source>
</evidence>
<comment type="caution">
    <text evidence="15">The sequence shown here is derived from an EMBL/GenBank/DDBJ whole genome shotgun (WGS) entry which is preliminary data.</text>
</comment>
<dbReference type="EMBL" id="PGTO01000012">
    <property type="protein sequence ID" value="RAU21158.1"/>
    <property type="molecule type" value="Genomic_DNA"/>
</dbReference>
<evidence type="ECO:0000256" key="5">
    <source>
        <dbReference type="ARBA" id="ARBA00022475"/>
    </source>
</evidence>
<evidence type="ECO:0000256" key="12">
    <source>
        <dbReference type="ARBA" id="ARBA00040080"/>
    </source>
</evidence>
<gene>
    <name evidence="15" type="ORF">CU669_14495</name>
</gene>
<organism evidence="15 16">
    <name type="scientific">Paramagnetospirillum kuznetsovii</name>
    <dbReference type="NCBI Taxonomy" id="2053833"/>
    <lineage>
        <taxon>Bacteria</taxon>
        <taxon>Pseudomonadati</taxon>
        <taxon>Pseudomonadota</taxon>
        <taxon>Alphaproteobacteria</taxon>
        <taxon>Rhodospirillales</taxon>
        <taxon>Magnetospirillaceae</taxon>
        <taxon>Paramagnetospirillum</taxon>
    </lineage>
</organism>
<evidence type="ECO:0000256" key="10">
    <source>
        <dbReference type="ARBA" id="ARBA00023065"/>
    </source>
</evidence>
<comment type="similarity">
    <text evidence="3 13">Belongs to the ABC-3 integral membrane protein family.</text>
</comment>
<feature type="transmembrane region" description="Helical" evidence="14">
    <location>
        <begin position="170"/>
        <end position="201"/>
    </location>
</feature>
<dbReference type="InterPro" id="IPR001626">
    <property type="entry name" value="ABC_TroCD"/>
</dbReference>
<dbReference type="GO" id="GO:0006829">
    <property type="term" value="P:zinc ion transport"/>
    <property type="evidence" value="ECO:0007669"/>
    <property type="project" value="UniProtKB-KW"/>
</dbReference>
<evidence type="ECO:0000256" key="7">
    <source>
        <dbReference type="ARBA" id="ARBA00022833"/>
    </source>
</evidence>
<evidence type="ECO:0000256" key="14">
    <source>
        <dbReference type="SAM" id="Phobius"/>
    </source>
</evidence>
<feature type="transmembrane region" description="Helical" evidence="14">
    <location>
        <begin position="85"/>
        <end position="103"/>
    </location>
</feature>
<comment type="subcellular location">
    <subcellularLocation>
        <location evidence="2 13">Cell membrane</location>
        <topology evidence="2 13">Multi-pass membrane protein</topology>
    </subcellularLocation>
</comment>
<evidence type="ECO:0000256" key="8">
    <source>
        <dbReference type="ARBA" id="ARBA00022906"/>
    </source>
</evidence>
<feature type="transmembrane region" description="Helical" evidence="14">
    <location>
        <begin position="115"/>
        <end position="143"/>
    </location>
</feature>
<dbReference type="AlphaFoldDB" id="A0A364NVQ2"/>
<dbReference type="Pfam" id="PF00950">
    <property type="entry name" value="ABC-3"/>
    <property type="match status" value="1"/>
</dbReference>
<proteinExistence type="inferred from homology"/>
<keyword evidence="5" id="KW-1003">Cell membrane</keyword>
<feature type="transmembrane region" description="Helical" evidence="14">
    <location>
        <begin position="40"/>
        <end position="73"/>
    </location>
</feature>
<dbReference type="GO" id="GO:0055085">
    <property type="term" value="P:transmembrane transport"/>
    <property type="evidence" value="ECO:0007669"/>
    <property type="project" value="InterPro"/>
</dbReference>
<comment type="function">
    <text evidence="1">Involved in the high-affinity zinc uptake transport system.</text>
</comment>
<keyword evidence="10" id="KW-0406">Ion transport</keyword>
<dbReference type="Proteomes" id="UP000251075">
    <property type="component" value="Unassembled WGS sequence"/>
</dbReference>
<accession>A0A364NVQ2</accession>
<evidence type="ECO:0000256" key="3">
    <source>
        <dbReference type="ARBA" id="ARBA00008034"/>
    </source>
</evidence>
<keyword evidence="11 14" id="KW-0472">Membrane</keyword>
<reference evidence="15 16" key="1">
    <citation type="submission" date="2017-11" db="EMBL/GenBank/DDBJ databases">
        <title>Draft genome sequence of magnetotactic bacterium Magnetospirillum kuznetsovii LBB-42.</title>
        <authorList>
            <person name="Grouzdev D.S."/>
            <person name="Rysina M.S."/>
            <person name="Baslerov R.V."/>
            <person name="Koziaeva V."/>
        </authorList>
    </citation>
    <scope>NUCLEOTIDE SEQUENCE [LARGE SCALE GENOMIC DNA]</scope>
    <source>
        <strain evidence="15 16">LBB-42</strain>
    </source>
</reference>
<feature type="transmembrane region" description="Helical" evidence="14">
    <location>
        <begin position="213"/>
        <end position="233"/>
    </location>
</feature>
<evidence type="ECO:0000256" key="11">
    <source>
        <dbReference type="ARBA" id="ARBA00023136"/>
    </source>
</evidence>
<evidence type="ECO:0000256" key="9">
    <source>
        <dbReference type="ARBA" id="ARBA00022989"/>
    </source>
</evidence>
<dbReference type="GO" id="GO:0043190">
    <property type="term" value="C:ATP-binding cassette (ABC) transporter complex"/>
    <property type="evidence" value="ECO:0007669"/>
    <property type="project" value="InterPro"/>
</dbReference>
<feature type="transmembrane region" description="Helical" evidence="14">
    <location>
        <begin position="239"/>
        <end position="258"/>
    </location>
</feature>
<evidence type="ECO:0000256" key="1">
    <source>
        <dbReference type="ARBA" id="ARBA00002313"/>
    </source>
</evidence>
<dbReference type="PANTHER" id="PTHR30477">
    <property type="entry name" value="ABC-TRANSPORTER METAL-BINDING PROTEIN"/>
    <property type="match status" value="1"/>
</dbReference>
<protein>
    <recommendedName>
        <fullName evidence="12">High-affinity zinc uptake system membrane protein ZnuB</fullName>
    </recommendedName>
</protein>
<evidence type="ECO:0000313" key="15">
    <source>
        <dbReference type="EMBL" id="RAU21158.1"/>
    </source>
</evidence>
<evidence type="ECO:0000256" key="13">
    <source>
        <dbReference type="RuleBase" id="RU003943"/>
    </source>
</evidence>
<dbReference type="OrthoDB" id="9783937at2"/>
<keyword evidence="6 13" id="KW-0812">Transmembrane</keyword>
<feature type="transmembrane region" description="Helical" evidence="14">
    <location>
        <begin position="6"/>
        <end position="28"/>
    </location>
</feature>
<name>A0A364NVQ2_9PROT</name>
<dbReference type="Gene3D" id="1.10.3470.10">
    <property type="entry name" value="ABC transporter involved in vitamin B12 uptake, BtuC"/>
    <property type="match status" value="1"/>
</dbReference>
<keyword evidence="9 14" id="KW-1133">Transmembrane helix</keyword>
<evidence type="ECO:0000313" key="16">
    <source>
        <dbReference type="Proteomes" id="UP000251075"/>
    </source>
</evidence>
<sequence length="261" mass="27147">MDEFLLRAMTAGLALAAAAGPLGCFVVWRRMAYFGDALAHTALLGVVVGVLLGIWPLAGVVAVCVAVALLLAATRQDGRVASDSLLGILAHGALALGLVLLSTMDKVRVDLMGWLFGDILAVSWADAAFVWGGAVSVLILLWLNRRSLIAMAVDEDLARVDGHDVGRARIVMMLLVALSVAAAMKVVGVMLVTAMLVMPAATARPLSRTPEQMALWAAIFGAAAVAIGLGASWHFDAPSGPSIVVAAAALFMLSRLATLRR</sequence>
<keyword evidence="7" id="KW-0862">Zinc</keyword>
<keyword evidence="8" id="KW-0864">Zinc transport</keyword>